<feature type="compositionally biased region" description="Gly residues" evidence="1">
    <location>
        <begin position="152"/>
        <end position="161"/>
    </location>
</feature>
<evidence type="ECO:0000256" key="1">
    <source>
        <dbReference type="SAM" id="MobiDB-lite"/>
    </source>
</evidence>
<reference evidence="2" key="1">
    <citation type="submission" date="2022-04" db="EMBL/GenBank/DDBJ databases">
        <title>Carnegiea gigantea Genome sequencing and assembly v2.</title>
        <authorList>
            <person name="Copetti D."/>
            <person name="Sanderson M.J."/>
            <person name="Burquez A."/>
            <person name="Wojciechowski M.F."/>
        </authorList>
    </citation>
    <scope>NUCLEOTIDE SEQUENCE</scope>
    <source>
        <strain evidence="2">SGP5-SGP5p</strain>
        <tissue evidence="2">Aerial part</tissue>
    </source>
</reference>
<feature type="compositionally biased region" description="Pro residues" evidence="1">
    <location>
        <begin position="141"/>
        <end position="150"/>
    </location>
</feature>
<dbReference type="Proteomes" id="UP001153076">
    <property type="component" value="Unassembled WGS sequence"/>
</dbReference>
<feature type="compositionally biased region" description="Basic and acidic residues" evidence="1">
    <location>
        <begin position="175"/>
        <end position="198"/>
    </location>
</feature>
<dbReference type="EMBL" id="JAKOGI010000026">
    <property type="protein sequence ID" value="KAJ8448933.1"/>
    <property type="molecule type" value="Genomic_DNA"/>
</dbReference>
<evidence type="ECO:0000313" key="2">
    <source>
        <dbReference type="EMBL" id="KAJ8448933.1"/>
    </source>
</evidence>
<organism evidence="2 3">
    <name type="scientific">Carnegiea gigantea</name>
    <dbReference type="NCBI Taxonomy" id="171969"/>
    <lineage>
        <taxon>Eukaryota</taxon>
        <taxon>Viridiplantae</taxon>
        <taxon>Streptophyta</taxon>
        <taxon>Embryophyta</taxon>
        <taxon>Tracheophyta</taxon>
        <taxon>Spermatophyta</taxon>
        <taxon>Magnoliopsida</taxon>
        <taxon>eudicotyledons</taxon>
        <taxon>Gunneridae</taxon>
        <taxon>Pentapetalae</taxon>
        <taxon>Caryophyllales</taxon>
        <taxon>Cactineae</taxon>
        <taxon>Cactaceae</taxon>
        <taxon>Cactoideae</taxon>
        <taxon>Echinocereeae</taxon>
        <taxon>Carnegiea</taxon>
    </lineage>
</organism>
<keyword evidence="3" id="KW-1185">Reference proteome</keyword>
<gene>
    <name evidence="2" type="ORF">Cgig2_030789</name>
</gene>
<feature type="region of interest" description="Disordered" evidence="1">
    <location>
        <begin position="134"/>
        <end position="209"/>
    </location>
</feature>
<name>A0A9Q1QN67_9CARY</name>
<feature type="compositionally biased region" description="Basic and acidic residues" evidence="1">
    <location>
        <begin position="1"/>
        <end position="17"/>
    </location>
</feature>
<protein>
    <submittedName>
        <fullName evidence="2">Uncharacterized protein</fullName>
    </submittedName>
</protein>
<feature type="region of interest" description="Disordered" evidence="1">
    <location>
        <begin position="1"/>
        <end position="43"/>
    </location>
</feature>
<dbReference type="AlphaFoldDB" id="A0A9Q1QN67"/>
<proteinExistence type="predicted"/>
<accession>A0A9Q1QN67</accession>
<comment type="caution">
    <text evidence="2">The sequence shown here is derived from an EMBL/GenBank/DDBJ whole genome shotgun (WGS) entry which is preliminary data.</text>
</comment>
<sequence>MSKKEQECDHTLKEVDQLSHSTKKMKRTTIGSSLGNEASKDVDMAEVELGSPNVPEMELPIWDRGFNDDMIMENNMVKDMANVTSKENVPKGITNQPCDSPQMVDQTTSSNLQYAPNRAWPPRNYSTQILQGRKESLRRGTPPPSIPPHKGPAGGNFGSGATGLTLRNSRLPPPRGEDGRDNVPESNQIEDRMQDLRSAHQPCRGIRLH</sequence>
<evidence type="ECO:0000313" key="3">
    <source>
        <dbReference type="Proteomes" id="UP001153076"/>
    </source>
</evidence>